<dbReference type="PANTHER" id="PTHR33121:SF81">
    <property type="entry name" value="CYCLIC DI-GMP PHOSPHODIESTERASE PDEB-RELATED"/>
    <property type="match status" value="1"/>
</dbReference>
<dbReference type="STRING" id="1117707.VQ7734_03939"/>
<gene>
    <name evidence="3" type="primary">yjcC</name>
    <name evidence="3" type="ORF">VQ7734_03939</name>
</gene>
<dbReference type="Pfam" id="PF00563">
    <property type="entry name" value="EAL"/>
    <property type="match status" value="1"/>
</dbReference>
<reference evidence="4" key="1">
    <citation type="submission" date="2016-12" db="EMBL/GenBank/DDBJ databases">
        <authorList>
            <person name="Rodrigo-Torres L."/>
            <person name="Arahal R.D."/>
            <person name="Lucena T."/>
        </authorList>
    </citation>
    <scope>NUCLEOTIDE SEQUENCE [LARGE SCALE GENOMIC DNA]</scope>
</reference>
<feature type="transmembrane region" description="Helical" evidence="1">
    <location>
        <begin position="258"/>
        <end position="278"/>
    </location>
</feature>
<dbReference type="AlphaFoldDB" id="A0A1M7YZQ8"/>
<dbReference type="InterPro" id="IPR050706">
    <property type="entry name" value="Cyclic-di-GMP_PDE-like"/>
</dbReference>
<feature type="domain" description="EAL" evidence="2">
    <location>
        <begin position="284"/>
        <end position="537"/>
    </location>
</feature>
<dbReference type="PANTHER" id="PTHR33121">
    <property type="entry name" value="CYCLIC DI-GMP PHOSPHODIESTERASE PDEF"/>
    <property type="match status" value="1"/>
</dbReference>
<name>A0A1M7YZQ8_9VIBR</name>
<organism evidence="3 4">
    <name type="scientific">Vibrio quintilis</name>
    <dbReference type="NCBI Taxonomy" id="1117707"/>
    <lineage>
        <taxon>Bacteria</taxon>
        <taxon>Pseudomonadati</taxon>
        <taxon>Pseudomonadota</taxon>
        <taxon>Gammaproteobacteria</taxon>
        <taxon>Vibrionales</taxon>
        <taxon>Vibrionaceae</taxon>
        <taxon>Vibrio</taxon>
    </lineage>
</organism>
<dbReference type="Proteomes" id="UP000184600">
    <property type="component" value="Unassembled WGS sequence"/>
</dbReference>
<keyword evidence="4" id="KW-1185">Reference proteome</keyword>
<dbReference type="OrthoDB" id="675397at2"/>
<dbReference type="PROSITE" id="PS50883">
    <property type="entry name" value="EAL"/>
    <property type="match status" value="1"/>
</dbReference>
<keyword evidence="1" id="KW-1133">Transmembrane helix</keyword>
<evidence type="ECO:0000256" key="1">
    <source>
        <dbReference type="SAM" id="Phobius"/>
    </source>
</evidence>
<keyword evidence="1" id="KW-0472">Membrane</keyword>
<dbReference type="GO" id="GO:0071111">
    <property type="term" value="F:cyclic-guanylate-specific phosphodiesterase activity"/>
    <property type="evidence" value="ECO:0007669"/>
    <property type="project" value="InterPro"/>
</dbReference>
<protein>
    <submittedName>
        <fullName evidence="3">Putative membrane protein YjcC</fullName>
    </submittedName>
</protein>
<evidence type="ECO:0000259" key="2">
    <source>
        <dbReference type="PROSITE" id="PS50883"/>
    </source>
</evidence>
<dbReference type="SUPFAM" id="SSF141868">
    <property type="entry name" value="EAL domain-like"/>
    <property type="match status" value="1"/>
</dbReference>
<sequence length="548" mass="62255">MNNDASSIIQFLIVNDTRRISVIQIAAVCMIACILSIFSFHLFVIYLDKPSLDNYLDERFKMSKRIIFQVERSFSRIENSGYLPCQDADISQFRSLIKDYIYISDIGRMTGNQVKCSILENKPLRLDPTVRSGDFGNQIYSLNFERHPQVRHSDLAFVKNDIIVFIDKAYTADVELSSMKKDGIGTIIHDVDKKNIFRVFGDINNEIASKALKHQSTLLDYLPLSHAMMTNSQCSQLFHICTTTVDTRPGLFSMTKTTVVMSLTTGLLAGLLFCYISWLNKTGLNGFVRQLKAAIKKKHISVVYQPQYRLSDHSVVGIEVLARWHSKSYGYVPPDIFIQLCEMNDLIDDLTQVVIEQSFSELAELLEQNESLTVSINVASSSVMNPDLSQYLNQEIKNYRFKPCQVMLEITERTSGKPEPMIEAVKHLKESGFRISIDDFGTGMSNLSWLSLLNPDEVKVDKMFTLSISTNSIASNVLENIIGFLSGLDVKKIFEGVETEPQCRFLTHKIPDAYGQGYYFNKPIPIEQLRRLTICHPPHIKNNKCIAQ</sequence>
<evidence type="ECO:0000313" key="4">
    <source>
        <dbReference type="Proteomes" id="UP000184600"/>
    </source>
</evidence>
<feature type="transmembrane region" description="Helical" evidence="1">
    <location>
        <begin position="20"/>
        <end position="47"/>
    </location>
</feature>
<keyword evidence="1" id="KW-0812">Transmembrane</keyword>
<accession>A0A1M7YZQ8</accession>
<dbReference type="EMBL" id="FRFG01000057">
    <property type="protein sequence ID" value="SHO58169.1"/>
    <property type="molecule type" value="Genomic_DNA"/>
</dbReference>
<dbReference type="InterPro" id="IPR035919">
    <property type="entry name" value="EAL_sf"/>
</dbReference>
<dbReference type="Gene3D" id="3.20.20.450">
    <property type="entry name" value="EAL domain"/>
    <property type="match status" value="1"/>
</dbReference>
<proteinExistence type="predicted"/>
<dbReference type="CDD" id="cd01948">
    <property type="entry name" value="EAL"/>
    <property type="match status" value="1"/>
</dbReference>
<dbReference type="RefSeq" id="WP_073585618.1">
    <property type="nucleotide sequence ID" value="NZ_AP024898.1"/>
</dbReference>
<dbReference type="SMART" id="SM00052">
    <property type="entry name" value="EAL"/>
    <property type="match status" value="1"/>
</dbReference>
<dbReference type="InterPro" id="IPR001633">
    <property type="entry name" value="EAL_dom"/>
</dbReference>
<evidence type="ECO:0000313" key="3">
    <source>
        <dbReference type="EMBL" id="SHO58169.1"/>
    </source>
</evidence>